<keyword evidence="1" id="KW-0175">Coiled coil</keyword>
<feature type="compositionally biased region" description="Basic and acidic residues" evidence="2">
    <location>
        <begin position="13"/>
        <end position="26"/>
    </location>
</feature>
<name>A0A5A8CL71_CAFRO</name>
<protein>
    <recommendedName>
        <fullName evidence="5">Trichohyalin-plectin-homology domain-containing protein</fullName>
    </recommendedName>
</protein>
<feature type="compositionally biased region" description="Polar residues" evidence="2">
    <location>
        <begin position="1"/>
        <end position="10"/>
    </location>
</feature>
<proteinExistence type="predicted"/>
<feature type="region of interest" description="Disordered" evidence="2">
    <location>
        <begin position="385"/>
        <end position="427"/>
    </location>
</feature>
<feature type="compositionally biased region" description="Low complexity" evidence="2">
    <location>
        <begin position="182"/>
        <end position="192"/>
    </location>
</feature>
<feature type="region of interest" description="Disordered" evidence="2">
    <location>
        <begin position="291"/>
        <end position="322"/>
    </location>
</feature>
<reference evidence="3 4" key="1">
    <citation type="submission" date="2019-07" db="EMBL/GenBank/DDBJ databases">
        <title>Genomes of Cafeteria roenbergensis.</title>
        <authorList>
            <person name="Fischer M.G."/>
            <person name="Hackl T."/>
            <person name="Roman M."/>
        </authorList>
    </citation>
    <scope>NUCLEOTIDE SEQUENCE [LARGE SCALE GENOMIC DNA]</scope>
    <source>
        <strain evidence="3 4">BVI</strain>
    </source>
</reference>
<keyword evidence="4" id="KW-1185">Reference proteome</keyword>
<organism evidence="3 4">
    <name type="scientific">Cafeteria roenbergensis</name>
    <name type="common">Marine flagellate</name>
    <dbReference type="NCBI Taxonomy" id="33653"/>
    <lineage>
        <taxon>Eukaryota</taxon>
        <taxon>Sar</taxon>
        <taxon>Stramenopiles</taxon>
        <taxon>Bigyra</taxon>
        <taxon>Opalozoa</taxon>
        <taxon>Bicosoecida</taxon>
        <taxon>Cafeteriaceae</taxon>
        <taxon>Cafeteria</taxon>
    </lineage>
</organism>
<feature type="coiled-coil region" evidence="1">
    <location>
        <begin position="480"/>
        <end position="566"/>
    </location>
</feature>
<evidence type="ECO:0008006" key="5">
    <source>
        <dbReference type="Google" id="ProtNLM"/>
    </source>
</evidence>
<dbReference type="EMBL" id="VLTN01000020">
    <property type="protein sequence ID" value="KAA0152561.1"/>
    <property type="molecule type" value="Genomic_DNA"/>
</dbReference>
<feature type="region of interest" description="Disordered" evidence="2">
    <location>
        <begin position="1"/>
        <end position="94"/>
    </location>
</feature>
<evidence type="ECO:0000256" key="2">
    <source>
        <dbReference type="SAM" id="MobiDB-lite"/>
    </source>
</evidence>
<evidence type="ECO:0000256" key="1">
    <source>
        <dbReference type="SAM" id="Coils"/>
    </source>
</evidence>
<dbReference type="Proteomes" id="UP000323011">
    <property type="component" value="Unassembled WGS sequence"/>
</dbReference>
<comment type="caution">
    <text evidence="3">The sequence shown here is derived from an EMBL/GenBank/DDBJ whole genome shotgun (WGS) entry which is preliminary data.</text>
</comment>
<evidence type="ECO:0000313" key="3">
    <source>
        <dbReference type="EMBL" id="KAA0152561.1"/>
    </source>
</evidence>
<gene>
    <name evidence="3" type="ORF">FNF29_03788</name>
</gene>
<dbReference type="AlphaFoldDB" id="A0A5A8CL71"/>
<sequence length="608" mass="67907">MKGSSSTSQLIRAARDEVEAADREAASARGRGPGSRGTRSVASLPMAGTTGSTAKQRGWERAALGQERVADAWRSSGGGGSMRKETSKPLPLETRARRAAHGVLTKRLVAEFTGLIQPVSLLHDVVNGAVRTVLDSLRKGQSPGPAHLAAARRECKAHITHPRKVPPQSPVKVPRGAGGFAADGPDAPAGGPDRSREDAMAGSGRRGTMTDAEMWSLSGPATAGHDYGAWMDDEHVHAPALRSTAIDKFPVRIIASKQRRTYTWEEEGRWREISELQARKAEAEEKAKWARKAAEKRATRREQERQMVENARRKEESKSEWSGMGDRVARDVLAYEQEKKDLRRAKAAQALEFRKAGIEQGKIVAARRKREAEADFRIGMEQLRRDKEASEREAARREEKRLKQRAEMRHDMEEAKHQRAIKDEAKRREAEQDIKFMEAMAAELLKREKQREEMFASVRARLDANVQAQAGSFDARRKQEEELAARVARAQEEADRKRDEDLARRAERKTTFKRELRASVAVQLKEKAERQAAEAAEAQEIAAKARAAAEALRAEEAAKKEKLRQTRLATRDILEQQVVDKIRADTTGLSDMEMQVNTQLLRELDEGA</sequence>
<accession>A0A5A8CL71</accession>
<feature type="compositionally biased region" description="Basic and acidic residues" evidence="2">
    <location>
        <begin position="291"/>
        <end position="319"/>
    </location>
</feature>
<feature type="region of interest" description="Disordered" evidence="2">
    <location>
        <begin position="159"/>
        <end position="207"/>
    </location>
</feature>
<evidence type="ECO:0000313" key="4">
    <source>
        <dbReference type="Proteomes" id="UP000323011"/>
    </source>
</evidence>